<dbReference type="EMBL" id="CAJZBQ010000036">
    <property type="protein sequence ID" value="CAG9324376.1"/>
    <property type="molecule type" value="Genomic_DNA"/>
</dbReference>
<proteinExistence type="predicted"/>
<organism evidence="2 3">
    <name type="scientific">Blepharisma stoltei</name>
    <dbReference type="NCBI Taxonomy" id="1481888"/>
    <lineage>
        <taxon>Eukaryota</taxon>
        <taxon>Sar</taxon>
        <taxon>Alveolata</taxon>
        <taxon>Ciliophora</taxon>
        <taxon>Postciliodesmatophora</taxon>
        <taxon>Heterotrichea</taxon>
        <taxon>Heterotrichida</taxon>
        <taxon>Blepharismidae</taxon>
        <taxon>Blepharisma</taxon>
    </lineage>
</organism>
<evidence type="ECO:0000313" key="3">
    <source>
        <dbReference type="Proteomes" id="UP001162131"/>
    </source>
</evidence>
<feature type="compositionally biased region" description="Low complexity" evidence="1">
    <location>
        <begin position="469"/>
        <end position="481"/>
    </location>
</feature>
<evidence type="ECO:0000256" key="1">
    <source>
        <dbReference type="SAM" id="MobiDB-lite"/>
    </source>
</evidence>
<dbReference type="Proteomes" id="UP001162131">
    <property type="component" value="Unassembled WGS sequence"/>
</dbReference>
<gene>
    <name evidence="2" type="ORF">BSTOLATCC_MIC36168</name>
</gene>
<feature type="region of interest" description="Disordered" evidence="1">
    <location>
        <begin position="467"/>
        <end position="504"/>
    </location>
</feature>
<sequence>MEETPIQSSFHEFECAWIISHLWKDQALFPTKLSLLDTLLADRSSSMGMKWYYTDSKGFIRKRSDDLTKLDILLSRFTGEPLPKKAPLNLISPHHNLDNYNGIVATYISHNQMQPLLKSLAISKIAGGGLGTSEAIQLFIKTRGEPSSRLLVEYKKSDGKSLYTYYKTYEQQEKAIKVPFNGIKYQSDLKKMCDCAIEAIEKNSEYKIQKIILCFLEDENRNLWLVGSKYCLAQKVITVKNSSAEVSKDALSPGSRSPALSIFNSLATPKGNFSFMSKNVTYNMQKNRIFRNNKKPCPGDFCNYIIKSEAQIEKSDTEIEDLFTEVRKLYQGGREKEISNVKLSLRVEYLLKERNKKKARENKNEIPYKLLMKGKELLELADVGSDQTHLVELKVDELLETLNILEKNEKSAIPRHISRYYDTVHVCDRCYEVYKIMKTKLPPDSWVEKMSSNNSVSIKYTENNTSQHVSSVSNLPSPKSSYRSKKSLHTHGYSAGSIPRQSTEFNRLNSPNSSINSIDANNIDDLLGDMQLALLQIKTKNQNLIKKEKFSEIIKKASQLHKKSAPRIKKIPTFGPKRFSESNTEALILSLFPDANADFNRRPESKVQWLSYLEKLKCQSFGQ</sequence>
<name>A0AAU9JRL1_9CILI</name>
<comment type="caution">
    <text evidence="2">The sequence shown here is derived from an EMBL/GenBank/DDBJ whole genome shotgun (WGS) entry which is preliminary data.</text>
</comment>
<evidence type="ECO:0000313" key="2">
    <source>
        <dbReference type="EMBL" id="CAG9324376.1"/>
    </source>
</evidence>
<dbReference type="AlphaFoldDB" id="A0AAU9JRL1"/>
<reference evidence="2" key="1">
    <citation type="submission" date="2021-09" db="EMBL/GenBank/DDBJ databases">
        <authorList>
            <consortium name="AG Swart"/>
            <person name="Singh M."/>
            <person name="Singh A."/>
            <person name="Seah K."/>
            <person name="Emmerich C."/>
        </authorList>
    </citation>
    <scope>NUCLEOTIDE SEQUENCE</scope>
    <source>
        <strain evidence="2">ATCC30299</strain>
    </source>
</reference>
<keyword evidence="3" id="KW-1185">Reference proteome</keyword>
<accession>A0AAU9JRL1</accession>
<protein>
    <submittedName>
        <fullName evidence="2">Uncharacterized protein</fullName>
    </submittedName>
</protein>